<protein>
    <submittedName>
        <fullName evidence="2">Uncharacterized protein</fullName>
    </submittedName>
</protein>
<name>A0A8J3I570_9CHLR</name>
<feature type="transmembrane region" description="Helical" evidence="1">
    <location>
        <begin position="12"/>
        <end position="31"/>
    </location>
</feature>
<dbReference type="Proteomes" id="UP000612362">
    <property type="component" value="Unassembled WGS sequence"/>
</dbReference>
<sequence length="72" mass="7831">MDIISILNNPNGFATLAIPVLLVVLLLWAIFNALNSGWYKCNAPGCEFRTRDPEAAAGHTALHGMHKTVPED</sequence>
<gene>
    <name evidence="2" type="ORF">KSX_54210</name>
</gene>
<evidence type="ECO:0000256" key="1">
    <source>
        <dbReference type="SAM" id="Phobius"/>
    </source>
</evidence>
<dbReference type="AlphaFoldDB" id="A0A8J3I570"/>
<dbReference type="EMBL" id="BNJF01000003">
    <property type="protein sequence ID" value="GHO47258.1"/>
    <property type="molecule type" value="Genomic_DNA"/>
</dbReference>
<accession>A0A8J3I570</accession>
<comment type="caution">
    <text evidence="2">The sequence shown here is derived from an EMBL/GenBank/DDBJ whole genome shotgun (WGS) entry which is preliminary data.</text>
</comment>
<keyword evidence="1" id="KW-0472">Membrane</keyword>
<evidence type="ECO:0000313" key="2">
    <source>
        <dbReference type="EMBL" id="GHO47258.1"/>
    </source>
</evidence>
<keyword evidence="3" id="KW-1185">Reference proteome</keyword>
<organism evidence="2 3">
    <name type="scientific">Ktedonospora formicarum</name>
    <dbReference type="NCBI Taxonomy" id="2778364"/>
    <lineage>
        <taxon>Bacteria</taxon>
        <taxon>Bacillati</taxon>
        <taxon>Chloroflexota</taxon>
        <taxon>Ktedonobacteria</taxon>
        <taxon>Ktedonobacterales</taxon>
        <taxon>Ktedonobacteraceae</taxon>
        <taxon>Ktedonospora</taxon>
    </lineage>
</organism>
<keyword evidence="1" id="KW-1133">Transmembrane helix</keyword>
<evidence type="ECO:0000313" key="3">
    <source>
        <dbReference type="Proteomes" id="UP000612362"/>
    </source>
</evidence>
<proteinExistence type="predicted"/>
<reference evidence="2" key="1">
    <citation type="submission" date="2020-10" db="EMBL/GenBank/DDBJ databases">
        <title>Taxonomic study of unclassified bacteria belonging to the class Ktedonobacteria.</title>
        <authorList>
            <person name="Yabe S."/>
            <person name="Wang C.M."/>
            <person name="Zheng Y."/>
            <person name="Sakai Y."/>
            <person name="Cavaletti L."/>
            <person name="Monciardini P."/>
            <person name="Donadio S."/>
        </authorList>
    </citation>
    <scope>NUCLEOTIDE SEQUENCE</scope>
    <source>
        <strain evidence="2">SOSP1-1</strain>
    </source>
</reference>
<keyword evidence="1" id="KW-0812">Transmembrane</keyword>
<dbReference type="RefSeq" id="WP_220196582.1">
    <property type="nucleotide sequence ID" value="NZ_BNJF01000003.1"/>
</dbReference>